<proteinExistence type="predicted"/>
<reference evidence="1" key="1">
    <citation type="journal article" date="2021" name="Mol. Ecol. Resour.">
        <title>Phylogenomic analyses of the genus Drosophila reveals genomic signals of climate adaptation.</title>
        <authorList>
            <person name="Li F."/>
            <person name="Rane R.V."/>
            <person name="Luria V."/>
            <person name="Xiong Z."/>
            <person name="Chen J."/>
            <person name="Li Z."/>
            <person name="Catullo R.A."/>
            <person name="Griffin P.C."/>
            <person name="Schiffer M."/>
            <person name="Pearce S."/>
            <person name="Lee S.F."/>
            <person name="McElroy K."/>
            <person name="Stocker A."/>
            <person name="Shirriffs J."/>
            <person name="Cockerell F."/>
            <person name="Coppin C."/>
            <person name="Sgro C.M."/>
            <person name="Karger A."/>
            <person name="Cain J.W."/>
            <person name="Weber J.A."/>
            <person name="Santpere G."/>
            <person name="Kirschner M.W."/>
            <person name="Hoffmann A.A."/>
            <person name="Oakeshott J.G."/>
            <person name="Zhang G."/>
        </authorList>
    </citation>
    <scope>NUCLEOTIDE SEQUENCE</scope>
    <source>
        <strain evidence="1">BGI-SZ-2011g</strain>
    </source>
</reference>
<dbReference type="InterPro" id="IPR019341">
    <property type="entry name" value="Alpha/Gamma-adaptin-bd_p34"/>
</dbReference>
<dbReference type="PANTHER" id="PTHR14659">
    <property type="entry name" value="ALPHA- AND GAMMA-ADAPTIN-BINDING PROTEIN P34"/>
    <property type="match status" value="1"/>
</dbReference>
<accession>A0AAD4JZW6</accession>
<comment type="caution">
    <text evidence="1">The sequence shown here is derived from an EMBL/GenBank/DDBJ whole genome shotgun (WGS) entry which is preliminary data.</text>
</comment>
<dbReference type="PANTHER" id="PTHR14659:SF1">
    <property type="entry name" value="ALPHA- AND GAMMA-ADAPTIN-BINDING PROTEIN P34"/>
    <property type="match status" value="1"/>
</dbReference>
<name>A0AAD4JZW6_9MUSC</name>
<dbReference type="Proteomes" id="UP001200034">
    <property type="component" value="Unassembled WGS sequence"/>
</dbReference>
<evidence type="ECO:0000313" key="1">
    <source>
        <dbReference type="EMBL" id="KAH8371005.1"/>
    </source>
</evidence>
<dbReference type="AlphaFoldDB" id="A0AAD4JZW6"/>
<organism evidence="1 2">
    <name type="scientific">Drosophila rubida</name>
    <dbReference type="NCBI Taxonomy" id="30044"/>
    <lineage>
        <taxon>Eukaryota</taxon>
        <taxon>Metazoa</taxon>
        <taxon>Ecdysozoa</taxon>
        <taxon>Arthropoda</taxon>
        <taxon>Hexapoda</taxon>
        <taxon>Insecta</taxon>
        <taxon>Pterygota</taxon>
        <taxon>Neoptera</taxon>
        <taxon>Endopterygota</taxon>
        <taxon>Diptera</taxon>
        <taxon>Brachycera</taxon>
        <taxon>Muscomorpha</taxon>
        <taxon>Ephydroidea</taxon>
        <taxon>Drosophilidae</taxon>
        <taxon>Drosophila</taxon>
    </lineage>
</organism>
<sequence>MNPAVLILSYGSLIPKEITENILDELKQPKLLTTNTYESTDINCYKCDIITKYYTTSISLIPFDGKLESVPAEIQKLTEALIIYFDSSDRSFVNNIPGFNNFIETNEIQIGFLATTSFSSKSNGLTAEDLREHVNVVLDIVTLKEDDENTENTQGLSYSEILEGLQNCVWSNVKIGMFIYVYLNLIFCEILDLINILYAGSNRDYPNNPEELENQLNDFENLLITAQTLRSDPNLSREELLNKAEQLAEVMSAILNDNDSD</sequence>
<keyword evidence="2" id="KW-1185">Reference proteome</keyword>
<evidence type="ECO:0000313" key="2">
    <source>
        <dbReference type="Proteomes" id="UP001200034"/>
    </source>
</evidence>
<dbReference type="EMBL" id="JAJJHW010002585">
    <property type="protein sequence ID" value="KAH8371005.1"/>
    <property type="molecule type" value="Genomic_DNA"/>
</dbReference>
<protein>
    <submittedName>
        <fullName evidence="1">Uncharacterized protein</fullName>
    </submittedName>
</protein>
<gene>
    <name evidence="1" type="ORF">KR093_005894</name>
</gene>